<reference evidence="2" key="1">
    <citation type="submission" date="2022-07" db="EMBL/GenBank/DDBJ databases">
        <title>Alkalimarinus sp. nov., isolated from gut of a Alitta virens.</title>
        <authorList>
            <person name="Yang A.I."/>
            <person name="Shin N.-R."/>
        </authorList>
    </citation>
    <scope>NUCLEOTIDE SEQUENCE</scope>
    <source>
        <strain evidence="2">FA028</strain>
    </source>
</reference>
<gene>
    <name evidence="2" type="ORF">NNL22_17970</name>
</gene>
<dbReference type="EMBL" id="CP101527">
    <property type="protein sequence ID" value="UZW74884.1"/>
    <property type="molecule type" value="Genomic_DNA"/>
</dbReference>
<evidence type="ECO:0000313" key="3">
    <source>
        <dbReference type="Proteomes" id="UP001164472"/>
    </source>
</evidence>
<keyword evidence="1" id="KW-0175">Coiled coil</keyword>
<evidence type="ECO:0000313" key="2">
    <source>
        <dbReference type="EMBL" id="UZW74884.1"/>
    </source>
</evidence>
<sequence length="69" mass="8272">MMTTLEAQKMRLLEELRQAHEQIALIKVQPYPDFKILNYYMDTVRRNTQLVEMIDTHLFEDERQRGCAG</sequence>
<keyword evidence="3" id="KW-1185">Reference proteome</keyword>
<proteinExistence type="predicted"/>
<organism evidence="2 3">
    <name type="scientific">Alkalimarinus sediminis</name>
    <dbReference type="NCBI Taxonomy" id="1632866"/>
    <lineage>
        <taxon>Bacteria</taxon>
        <taxon>Pseudomonadati</taxon>
        <taxon>Pseudomonadota</taxon>
        <taxon>Gammaproteobacteria</taxon>
        <taxon>Alteromonadales</taxon>
        <taxon>Alteromonadaceae</taxon>
        <taxon>Alkalimarinus</taxon>
    </lineage>
</organism>
<protein>
    <submittedName>
        <fullName evidence="2">Uncharacterized protein</fullName>
    </submittedName>
</protein>
<feature type="coiled-coil region" evidence="1">
    <location>
        <begin position="2"/>
        <end position="29"/>
    </location>
</feature>
<dbReference type="KEGG" id="asem:NNL22_17970"/>
<accession>A0A9E8KPM4</accession>
<dbReference type="AlphaFoldDB" id="A0A9E8KPM4"/>
<dbReference type="RefSeq" id="WP_251810311.1">
    <property type="nucleotide sequence ID" value="NZ_CP101527.1"/>
</dbReference>
<name>A0A9E8KPM4_9ALTE</name>
<evidence type="ECO:0000256" key="1">
    <source>
        <dbReference type="SAM" id="Coils"/>
    </source>
</evidence>
<dbReference type="Proteomes" id="UP001164472">
    <property type="component" value="Chromosome"/>
</dbReference>